<evidence type="ECO:0000313" key="1">
    <source>
        <dbReference type="EMBL" id="KER27752.1"/>
    </source>
</evidence>
<dbReference type="Proteomes" id="UP000054324">
    <property type="component" value="Unassembled WGS sequence"/>
</dbReference>
<sequence length="90" mass="10076">MLPSGGIAARHRKGVTAERFLFLFCMLVECGFPVMRRKHADDAVLAVTHFRRLASMQPEEGSRAEIMPECPSQTGLVERLRLGSNHQPLD</sequence>
<name>A0A074ZPM2_OPIVI</name>
<dbReference type="GeneID" id="20319424"/>
<gene>
    <name evidence="1" type="ORF">T265_05242</name>
</gene>
<proteinExistence type="predicted"/>
<dbReference type="EMBL" id="KL596715">
    <property type="protein sequence ID" value="KER27752.1"/>
    <property type="molecule type" value="Genomic_DNA"/>
</dbReference>
<keyword evidence="2" id="KW-1185">Reference proteome</keyword>
<dbReference type="AlphaFoldDB" id="A0A074ZPM2"/>
<evidence type="ECO:0000313" key="2">
    <source>
        <dbReference type="Proteomes" id="UP000054324"/>
    </source>
</evidence>
<organism evidence="1 2">
    <name type="scientific">Opisthorchis viverrini</name>
    <name type="common">Southeast Asian liver fluke</name>
    <dbReference type="NCBI Taxonomy" id="6198"/>
    <lineage>
        <taxon>Eukaryota</taxon>
        <taxon>Metazoa</taxon>
        <taxon>Spiralia</taxon>
        <taxon>Lophotrochozoa</taxon>
        <taxon>Platyhelminthes</taxon>
        <taxon>Trematoda</taxon>
        <taxon>Digenea</taxon>
        <taxon>Opisthorchiida</taxon>
        <taxon>Opisthorchiata</taxon>
        <taxon>Opisthorchiidae</taxon>
        <taxon>Opisthorchis</taxon>
    </lineage>
</organism>
<accession>A0A074ZPM2</accession>
<dbReference type="KEGG" id="ovi:T265_05242"/>
<protein>
    <submittedName>
        <fullName evidence="1">Uncharacterized protein</fullName>
    </submittedName>
</protein>
<dbReference type="RefSeq" id="XP_009168475.1">
    <property type="nucleotide sequence ID" value="XM_009170211.1"/>
</dbReference>
<reference evidence="1 2" key="1">
    <citation type="submission" date="2013-11" db="EMBL/GenBank/DDBJ databases">
        <title>Opisthorchis viverrini - life in the bile duct.</title>
        <authorList>
            <person name="Young N.D."/>
            <person name="Nagarajan N."/>
            <person name="Lin S.J."/>
            <person name="Korhonen P.K."/>
            <person name="Jex A.R."/>
            <person name="Hall R.S."/>
            <person name="Safavi-Hemami H."/>
            <person name="Kaewkong W."/>
            <person name="Bertrand D."/>
            <person name="Gao S."/>
            <person name="Seet Q."/>
            <person name="Wongkham S."/>
            <person name="Teh B.T."/>
            <person name="Wongkham C."/>
            <person name="Intapan P.M."/>
            <person name="Maleewong W."/>
            <person name="Yang X."/>
            <person name="Hu M."/>
            <person name="Wang Z."/>
            <person name="Hofmann A."/>
            <person name="Sternberg P.W."/>
            <person name="Tan P."/>
            <person name="Wang J."/>
            <person name="Gasser R.B."/>
        </authorList>
    </citation>
    <scope>NUCLEOTIDE SEQUENCE [LARGE SCALE GENOMIC DNA]</scope>
</reference>
<dbReference type="CTD" id="20319424"/>